<dbReference type="GO" id="GO:0000976">
    <property type="term" value="F:transcription cis-regulatory region binding"/>
    <property type="evidence" value="ECO:0007669"/>
    <property type="project" value="TreeGrafter"/>
</dbReference>
<gene>
    <name evidence="4" type="ORF">ADL17_28655</name>
</gene>
<dbReference type="Gene3D" id="1.10.357.10">
    <property type="entry name" value="Tetracycline Repressor, domain 2"/>
    <property type="match status" value="1"/>
</dbReference>
<keyword evidence="5" id="KW-1185">Reference proteome</keyword>
<keyword evidence="1 2" id="KW-0238">DNA-binding</keyword>
<dbReference type="PROSITE" id="PS50977">
    <property type="entry name" value="HTH_TETR_2"/>
    <property type="match status" value="1"/>
</dbReference>
<dbReference type="AlphaFoldDB" id="A0A9X0I4W9"/>
<dbReference type="SUPFAM" id="SSF46689">
    <property type="entry name" value="Homeodomain-like"/>
    <property type="match status" value="1"/>
</dbReference>
<name>A0A9X0I4W9_9ACTN</name>
<organism evidence="4 5">
    <name type="scientific">Micromonospora maris</name>
    <dbReference type="NCBI Taxonomy" id="1003110"/>
    <lineage>
        <taxon>Bacteria</taxon>
        <taxon>Bacillati</taxon>
        <taxon>Actinomycetota</taxon>
        <taxon>Actinomycetes</taxon>
        <taxon>Micromonosporales</taxon>
        <taxon>Micromonosporaceae</taxon>
        <taxon>Micromonospora</taxon>
    </lineage>
</organism>
<reference evidence="4 5" key="1">
    <citation type="submission" date="2015-10" db="EMBL/GenBank/DDBJ databases">
        <authorList>
            <person name="Ju K.-S."/>
            <person name="Doroghazi J.R."/>
            <person name="Metcalf W.W."/>
        </authorList>
    </citation>
    <scope>NUCLEOTIDE SEQUENCE [LARGE SCALE GENOMIC DNA]</scope>
    <source>
        <strain evidence="4 5">NRRL B-24793</strain>
    </source>
</reference>
<dbReference type="PANTHER" id="PTHR30055">
    <property type="entry name" value="HTH-TYPE TRANSCRIPTIONAL REGULATOR RUTR"/>
    <property type="match status" value="1"/>
</dbReference>
<evidence type="ECO:0000256" key="1">
    <source>
        <dbReference type="ARBA" id="ARBA00023125"/>
    </source>
</evidence>
<protein>
    <submittedName>
        <fullName evidence="4">TetR family transcriptional regulator</fullName>
    </submittedName>
</protein>
<accession>A0A9X0I4W9</accession>
<evidence type="ECO:0000313" key="4">
    <source>
        <dbReference type="EMBL" id="KUJ46832.1"/>
    </source>
</evidence>
<dbReference type="GO" id="GO:0003700">
    <property type="term" value="F:DNA-binding transcription factor activity"/>
    <property type="evidence" value="ECO:0007669"/>
    <property type="project" value="TreeGrafter"/>
</dbReference>
<comment type="caution">
    <text evidence="4">The sequence shown here is derived from an EMBL/GenBank/DDBJ whole genome shotgun (WGS) entry which is preliminary data.</text>
</comment>
<dbReference type="RefSeq" id="WP_013736450.1">
    <property type="nucleotide sequence ID" value="NZ_LMWI01000002.1"/>
</dbReference>
<dbReference type="PANTHER" id="PTHR30055:SF226">
    <property type="entry name" value="HTH-TYPE TRANSCRIPTIONAL REGULATOR PKSA"/>
    <property type="match status" value="1"/>
</dbReference>
<evidence type="ECO:0000313" key="5">
    <source>
        <dbReference type="Proteomes" id="UP000053246"/>
    </source>
</evidence>
<dbReference type="InterPro" id="IPR001647">
    <property type="entry name" value="HTH_TetR"/>
</dbReference>
<dbReference type="InterPro" id="IPR050109">
    <property type="entry name" value="HTH-type_TetR-like_transc_reg"/>
</dbReference>
<dbReference type="InterPro" id="IPR009057">
    <property type="entry name" value="Homeodomain-like_sf"/>
</dbReference>
<evidence type="ECO:0000259" key="3">
    <source>
        <dbReference type="PROSITE" id="PS50977"/>
    </source>
</evidence>
<dbReference type="OMA" id="ACIRRID"/>
<feature type="domain" description="HTH tetR-type" evidence="3">
    <location>
        <begin position="14"/>
        <end position="73"/>
    </location>
</feature>
<dbReference type="Pfam" id="PF00440">
    <property type="entry name" value="TetR_N"/>
    <property type="match status" value="1"/>
</dbReference>
<dbReference type="Proteomes" id="UP000053246">
    <property type="component" value="Unassembled WGS sequence"/>
</dbReference>
<evidence type="ECO:0000256" key="2">
    <source>
        <dbReference type="PROSITE-ProRule" id="PRU00335"/>
    </source>
</evidence>
<sequence length="200" mass="21606">MPRIQAASVAEHHARQRRALLDAARALLAETEQAPSMAAIGRRAGLARSSVYQYFASAEDLLAAVVADVFPTWAGQVLERVAAAPTPGTRIWAYVVANVDLFASSEQAVARALTRVVEPRVLQGPMEEFHAQLQGPLRQALTEFGEPEPETMAELIDSLIVRASQDVGATARTQARKTADVTLARLRRLLGPYLGLGPQD</sequence>
<proteinExistence type="predicted"/>
<dbReference type="EMBL" id="LMWI01000002">
    <property type="protein sequence ID" value="KUJ46832.1"/>
    <property type="molecule type" value="Genomic_DNA"/>
</dbReference>
<feature type="DNA-binding region" description="H-T-H motif" evidence="2">
    <location>
        <begin position="36"/>
        <end position="55"/>
    </location>
</feature>
<dbReference type="PRINTS" id="PR00455">
    <property type="entry name" value="HTHTETR"/>
</dbReference>